<keyword evidence="4" id="KW-1185">Reference proteome</keyword>
<sequence length="476" mass="52315">MASTADLPYKMHVTPDNTGLWHIKQTDEAAKKVSELLQEDMEKHHVFFNQEGFHNHIPHHLLALYGTGAPAPALQAAYDTNANYQRPALPPHPTTTTTTTTTSPAPAATPTFHPWPSAAAPSLGNETYYPDFLRFFQAETRALGSWQAVLKRYLFAKDDDTLLVRLFAGFLHPLIQLMYGMEWGQEAVVAEALAQTAVHGGEIGGFLLGAERRAREMEMESGGGGKGGEGGGKGEGVLELMERLRGDGKLAGAAREGDANKVRDGVLARAGEEMIALAARVRVMPEEVEERTAEMFDAAVFVAAAAALVKEGKQPKFDFFLIHHLNASPFFVTINAQDWIPAETKARLLEWKIRMDLLQYAARGAPELSAEKLAAYQPRKPAVGGSLADIVSRLHNFGDDGHSIKVARAMVICRNICKKYEDEGKDWLKVKGDDMWEKVCHLAVDSVEAPGPRWLRSCGFDEAWKVCSTVISRKKV</sequence>
<evidence type="ECO:0000313" key="3">
    <source>
        <dbReference type="EMBL" id="KAK3297007.1"/>
    </source>
</evidence>
<dbReference type="RefSeq" id="XP_062660521.1">
    <property type="nucleotide sequence ID" value="XM_062805150.1"/>
</dbReference>
<feature type="compositionally biased region" description="Low complexity" evidence="2">
    <location>
        <begin position="94"/>
        <end position="105"/>
    </location>
</feature>
<reference evidence="3" key="1">
    <citation type="journal article" date="2023" name="Mol. Phylogenet. Evol.">
        <title>Genome-scale phylogeny and comparative genomics of the fungal order Sordariales.</title>
        <authorList>
            <person name="Hensen N."/>
            <person name="Bonometti L."/>
            <person name="Westerberg I."/>
            <person name="Brannstrom I.O."/>
            <person name="Guillou S."/>
            <person name="Cros-Aarteil S."/>
            <person name="Calhoun S."/>
            <person name="Haridas S."/>
            <person name="Kuo A."/>
            <person name="Mondo S."/>
            <person name="Pangilinan J."/>
            <person name="Riley R."/>
            <person name="LaButti K."/>
            <person name="Andreopoulos B."/>
            <person name="Lipzen A."/>
            <person name="Chen C."/>
            <person name="Yan M."/>
            <person name="Daum C."/>
            <person name="Ng V."/>
            <person name="Clum A."/>
            <person name="Steindorff A."/>
            <person name="Ohm R.A."/>
            <person name="Martin F."/>
            <person name="Silar P."/>
            <person name="Natvig D.O."/>
            <person name="Lalanne C."/>
            <person name="Gautier V."/>
            <person name="Ament-Velasquez S.L."/>
            <person name="Kruys A."/>
            <person name="Hutchinson M.I."/>
            <person name="Powell A.J."/>
            <person name="Barry K."/>
            <person name="Miller A.N."/>
            <person name="Grigoriev I.V."/>
            <person name="Debuchy R."/>
            <person name="Gladieux P."/>
            <person name="Hiltunen Thoren M."/>
            <person name="Johannesson H."/>
        </authorList>
    </citation>
    <scope>NUCLEOTIDE SEQUENCE</scope>
    <source>
        <strain evidence="3">CBS 168.71</strain>
    </source>
</reference>
<dbReference type="InterPro" id="IPR025337">
    <property type="entry name" value="Questin_oxidase-like"/>
</dbReference>
<name>A0AAE0HI67_9PEZI</name>
<evidence type="ECO:0000256" key="1">
    <source>
        <dbReference type="ARBA" id="ARBA00023002"/>
    </source>
</evidence>
<dbReference type="EMBL" id="JAUEPN010000003">
    <property type="protein sequence ID" value="KAK3297007.1"/>
    <property type="molecule type" value="Genomic_DNA"/>
</dbReference>
<feature type="region of interest" description="Disordered" evidence="2">
    <location>
        <begin position="83"/>
        <end position="105"/>
    </location>
</feature>
<reference evidence="3" key="2">
    <citation type="submission" date="2023-06" db="EMBL/GenBank/DDBJ databases">
        <authorList>
            <consortium name="Lawrence Berkeley National Laboratory"/>
            <person name="Haridas S."/>
            <person name="Hensen N."/>
            <person name="Bonometti L."/>
            <person name="Westerberg I."/>
            <person name="Brannstrom I.O."/>
            <person name="Guillou S."/>
            <person name="Cros-Aarteil S."/>
            <person name="Calhoun S."/>
            <person name="Kuo A."/>
            <person name="Mondo S."/>
            <person name="Pangilinan J."/>
            <person name="Riley R."/>
            <person name="Labutti K."/>
            <person name="Andreopoulos B."/>
            <person name="Lipzen A."/>
            <person name="Chen C."/>
            <person name="Yanf M."/>
            <person name="Daum C."/>
            <person name="Ng V."/>
            <person name="Clum A."/>
            <person name="Steindorff A."/>
            <person name="Ohm R."/>
            <person name="Martin F."/>
            <person name="Silar P."/>
            <person name="Natvig D."/>
            <person name="Lalanne C."/>
            <person name="Gautier V."/>
            <person name="Ament-Velasquez S.L."/>
            <person name="Kruys A."/>
            <person name="Hutchinson M.I."/>
            <person name="Powell A.J."/>
            <person name="Barry K."/>
            <person name="Miller A.N."/>
            <person name="Grigoriev I.V."/>
            <person name="Debuchy R."/>
            <person name="Gladieux P."/>
            <person name="Thoren M.H."/>
            <person name="Johannesson H."/>
        </authorList>
    </citation>
    <scope>NUCLEOTIDE SEQUENCE</scope>
    <source>
        <strain evidence="3">CBS 168.71</strain>
    </source>
</reference>
<evidence type="ECO:0008006" key="5">
    <source>
        <dbReference type="Google" id="ProtNLM"/>
    </source>
</evidence>
<proteinExistence type="predicted"/>
<accession>A0AAE0HI67</accession>
<dbReference type="Pfam" id="PF14027">
    <property type="entry name" value="Questin_oxidase"/>
    <property type="match status" value="1"/>
</dbReference>
<dbReference type="PANTHER" id="PTHR35870:SF1">
    <property type="entry name" value="PROTEIN, PUTATIVE (AFU_ORTHOLOGUE AFUA_5G03330)-RELATED"/>
    <property type="match status" value="1"/>
</dbReference>
<dbReference type="GeneID" id="87842098"/>
<dbReference type="PANTHER" id="PTHR35870">
    <property type="entry name" value="PROTEIN, PUTATIVE (AFU_ORTHOLOGUE AFUA_5G03330)-RELATED"/>
    <property type="match status" value="1"/>
</dbReference>
<evidence type="ECO:0000313" key="4">
    <source>
        <dbReference type="Proteomes" id="UP001278766"/>
    </source>
</evidence>
<comment type="caution">
    <text evidence="3">The sequence shown here is derived from an EMBL/GenBank/DDBJ whole genome shotgun (WGS) entry which is preliminary data.</text>
</comment>
<keyword evidence="1" id="KW-0560">Oxidoreductase</keyword>
<organism evidence="3 4">
    <name type="scientific">Chaetomium fimeti</name>
    <dbReference type="NCBI Taxonomy" id="1854472"/>
    <lineage>
        <taxon>Eukaryota</taxon>
        <taxon>Fungi</taxon>
        <taxon>Dikarya</taxon>
        <taxon>Ascomycota</taxon>
        <taxon>Pezizomycotina</taxon>
        <taxon>Sordariomycetes</taxon>
        <taxon>Sordariomycetidae</taxon>
        <taxon>Sordariales</taxon>
        <taxon>Chaetomiaceae</taxon>
        <taxon>Chaetomium</taxon>
    </lineage>
</organism>
<evidence type="ECO:0000256" key="2">
    <source>
        <dbReference type="SAM" id="MobiDB-lite"/>
    </source>
</evidence>
<protein>
    <recommendedName>
        <fullName evidence="5">HypA protein</fullName>
    </recommendedName>
</protein>
<dbReference type="GO" id="GO:0016491">
    <property type="term" value="F:oxidoreductase activity"/>
    <property type="evidence" value="ECO:0007669"/>
    <property type="project" value="UniProtKB-KW"/>
</dbReference>
<dbReference type="Proteomes" id="UP001278766">
    <property type="component" value="Unassembled WGS sequence"/>
</dbReference>
<dbReference type="AlphaFoldDB" id="A0AAE0HI67"/>
<gene>
    <name evidence="3" type="ORF">B0H64DRAFT_416235</name>
</gene>